<evidence type="ECO:0000259" key="8">
    <source>
        <dbReference type="Pfam" id="PF01416"/>
    </source>
</evidence>
<proteinExistence type="inferred from homology"/>
<dbReference type="GO" id="GO:0003723">
    <property type="term" value="F:RNA binding"/>
    <property type="evidence" value="ECO:0007669"/>
    <property type="project" value="InterPro"/>
</dbReference>
<dbReference type="Gene3D" id="3.30.70.660">
    <property type="entry name" value="Pseudouridine synthase I, catalytic domain, C-terminal subdomain"/>
    <property type="match status" value="1"/>
</dbReference>
<evidence type="ECO:0000256" key="2">
    <source>
        <dbReference type="ARBA" id="ARBA00022694"/>
    </source>
</evidence>
<feature type="binding site" evidence="4 6">
    <location>
        <position position="109"/>
    </location>
    <ligand>
        <name>substrate</name>
    </ligand>
</feature>
<protein>
    <recommendedName>
        <fullName evidence="4">tRNA pseudouridine synthase A</fullName>
        <ecNumber evidence="4">5.4.99.12</ecNumber>
    </recommendedName>
    <alternativeName>
        <fullName evidence="4">tRNA pseudouridine(38-40) synthase</fullName>
    </alternativeName>
    <alternativeName>
        <fullName evidence="4">tRNA pseudouridylate synthase I</fullName>
    </alternativeName>
    <alternativeName>
        <fullName evidence="4">tRNA-uridine isomerase I</fullName>
    </alternativeName>
</protein>
<organism evidence="9 10">
    <name type="scientific">Paraphotobacterium marinum</name>
    <dbReference type="NCBI Taxonomy" id="1755811"/>
    <lineage>
        <taxon>Bacteria</taxon>
        <taxon>Pseudomonadati</taxon>
        <taxon>Pseudomonadota</taxon>
        <taxon>Gammaproteobacteria</taxon>
        <taxon>Vibrionales</taxon>
        <taxon>Vibrionaceae</taxon>
        <taxon>Paraphotobacterium</taxon>
    </lineage>
</organism>
<dbReference type="InterPro" id="IPR020097">
    <property type="entry name" value="PsdUridine_synth_TruA_a/b_dom"/>
</dbReference>
<dbReference type="PIRSF" id="PIRSF001430">
    <property type="entry name" value="tRNA_psdUrid_synth"/>
    <property type="match status" value="1"/>
</dbReference>
<dbReference type="GO" id="GO:0160147">
    <property type="term" value="F:tRNA pseudouridine(38-40) synthase activity"/>
    <property type="evidence" value="ECO:0007669"/>
    <property type="project" value="UniProtKB-EC"/>
</dbReference>
<feature type="domain" description="Pseudouridine synthase I TruA alpha/beta" evidence="8">
    <location>
        <begin position="142"/>
        <end position="244"/>
    </location>
</feature>
<keyword evidence="2 4" id="KW-0819">tRNA processing</keyword>
<accession>A0A220VC42</accession>
<reference evidence="9 10" key="1">
    <citation type="journal article" date="2016" name="Int. J. Syst. Evol. Microbiol.">
        <title>Paraphotobacterium marinum gen. nov., sp. nov., a member of the family Vibrionaceae, isolated from surface seawater.</title>
        <authorList>
            <person name="Huang Z."/>
            <person name="Dong C."/>
            <person name="Shao Z."/>
        </authorList>
    </citation>
    <scope>NUCLEOTIDE SEQUENCE [LARGE SCALE GENOMIC DNA]</scope>
    <source>
        <strain evidence="9 10">NSCS20N07D</strain>
    </source>
</reference>
<evidence type="ECO:0000256" key="4">
    <source>
        <dbReference type="HAMAP-Rule" id="MF_00171"/>
    </source>
</evidence>
<dbReference type="Proteomes" id="UP000242175">
    <property type="component" value="Chromosome large"/>
</dbReference>
<dbReference type="NCBIfam" id="TIGR00071">
    <property type="entry name" value="hisT_truA"/>
    <property type="match status" value="1"/>
</dbReference>
<feature type="domain" description="Pseudouridine synthase I TruA alpha/beta" evidence="8">
    <location>
        <begin position="8"/>
        <end position="102"/>
    </location>
</feature>
<dbReference type="InterPro" id="IPR001406">
    <property type="entry name" value="PsdUridine_synth_TruA"/>
</dbReference>
<keyword evidence="10" id="KW-1185">Reference proteome</keyword>
<dbReference type="Pfam" id="PF01416">
    <property type="entry name" value="PseudoU_synth_1"/>
    <property type="match status" value="2"/>
</dbReference>
<dbReference type="HAMAP" id="MF_00171">
    <property type="entry name" value="TruA"/>
    <property type="match status" value="1"/>
</dbReference>
<dbReference type="InterPro" id="IPR020103">
    <property type="entry name" value="PsdUridine_synth_cat_dom_sf"/>
</dbReference>
<name>A0A220VC42_9GAMM</name>
<evidence type="ECO:0000313" key="10">
    <source>
        <dbReference type="Proteomes" id="UP000242175"/>
    </source>
</evidence>
<evidence type="ECO:0000256" key="6">
    <source>
        <dbReference type="PIRSR" id="PIRSR001430-2"/>
    </source>
</evidence>
<dbReference type="FunFam" id="3.30.70.580:FF:000001">
    <property type="entry name" value="tRNA pseudouridine synthase A"/>
    <property type="match status" value="1"/>
</dbReference>
<dbReference type="EMBL" id="CP022355">
    <property type="protein sequence ID" value="ASK77742.1"/>
    <property type="molecule type" value="Genomic_DNA"/>
</dbReference>
<feature type="active site" description="Nucleophile" evidence="4 5">
    <location>
        <position position="51"/>
    </location>
</feature>
<dbReference type="SUPFAM" id="SSF55120">
    <property type="entry name" value="Pseudouridine synthase"/>
    <property type="match status" value="1"/>
</dbReference>
<dbReference type="OrthoDB" id="9811823at2"/>
<comment type="function">
    <text evidence="4">Formation of pseudouridine at positions 38, 39 and 40 in the anticodon stem and loop of transfer RNAs.</text>
</comment>
<dbReference type="EC" id="5.4.99.12" evidence="4"/>
<comment type="catalytic activity">
    <reaction evidence="4 7">
        <text>uridine(38/39/40) in tRNA = pseudouridine(38/39/40) in tRNA</text>
        <dbReference type="Rhea" id="RHEA:22376"/>
        <dbReference type="Rhea" id="RHEA-COMP:10085"/>
        <dbReference type="Rhea" id="RHEA-COMP:10087"/>
        <dbReference type="ChEBI" id="CHEBI:65314"/>
        <dbReference type="ChEBI" id="CHEBI:65315"/>
        <dbReference type="EC" id="5.4.99.12"/>
    </reaction>
</comment>
<evidence type="ECO:0000313" key="9">
    <source>
        <dbReference type="EMBL" id="ASK77742.1"/>
    </source>
</evidence>
<sequence length="260" mass="29339">MRYALGIEYDGSTFCGFQKQKHCRSVQEDLEQAISLIGNEKIEVFCAGRTDTGVHATFQVIHFDSTYSRSARSWSLGVNSHLSPHCSVKWAQIVPDNFHARFSALNRSYAYIIYNGELRPSIWNKGFTHVHEKLDETKMHDASQLLLGENDFSSFRASSCQSNSSFRNIQKISVKRQGEYVIINITANAFLHHMVRNIVGSLIDVGKGLQKIEWFNSLLRVKDRNKAGVTAKPNGLYLVGVEYPEEFGISSELIIPLGFS</sequence>
<dbReference type="PANTHER" id="PTHR11142">
    <property type="entry name" value="PSEUDOURIDYLATE SYNTHASE"/>
    <property type="match status" value="1"/>
</dbReference>
<dbReference type="Gene3D" id="3.30.70.580">
    <property type="entry name" value="Pseudouridine synthase I, catalytic domain, N-terminal subdomain"/>
    <property type="match status" value="1"/>
</dbReference>
<dbReference type="GO" id="GO:0031119">
    <property type="term" value="P:tRNA pseudouridine synthesis"/>
    <property type="evidence" value="ECO:0007669"/>
    <property type="project" value="UniProtKB-UniRule"/>
</dbReference>
<dbReference type="InterPro" id="IPR020094">
    <property type="entry name" value="TruA/RsuA/RluB/E/F_N"/>
</dbReference>
<evidence type="ECO:0000256" key="7">
    <source>
        <dbReference type="RuleBase" id="RU003792"/>
    </source>
</evidence>
<dbReference type="KEGG" id="pmai:CF386_00895"/>
<evidence type="ECO:0000256" key="3">
    <source>
        <dbReference type="ARBA" id="ARBA00023235"/>
    </source>
</evidence>
<gene>
    <name evidence="4" type="primary">truA</name>
    <name evidence="9" type="ORF">CF386_00895</name>
</gene>
<dbReference type="AlphaFoldDB" id="A0A220VC42"/>
<dbReference type="CDD" id="cd02570">
    <property type="entry name" value="PseudoU_synth_EcTruA"/>
    <property type="match status" value="1"/>
</dbReference>
<dbReference type="InterPro" id="IPR020095">
    <property type="entry name" value="PsdUridine_synth_TruA_C"/>
</dbReference>
<comment type="similarity">
    <text evidence="1 4 7">Belongs to the tRNA pseudouridine synthase TruA family.</text>
</comment>
<evidence type="ECO:0000256" key="5">
    <source>
        <dbReference type="PIRSR" id="PIRSR001430-1"/>
    </source>
</evidence>
<dbReference type="PANTHER" id="PTHR11142:SF0">
    <property type="entry name" value="TRNA PSEUDOURIDINE SYNTHASE-LIKE 1"/>
    <property type="match status" value="1"/>
</dbReference>
<comment type="caution">
    <text evidence="4">Lacks conserved residue(s) required for the propagation of feature annotation.</text>
</comment>
<comment type="subunit">
    <text evidence="4">Homodimer.</text>
</comment>
<evidence type="ECO:0000256" key="1">
    <source>
        <dbReference type="ARBA" id="ARBA00009375"/>
    </source>
</evidence>
<keyword evidence="3 4" id="KW-0413">Isomerase</keyword>
<dbReference type="RefSeq" id="WP_089072652.1">
    <property type="nucleotide sequence ID" value="NZ_CBCSAM010000007.1"/>
</dbReference>